<dbReference type="GO" id="GO:0000166">
    <property type="term" value="F:nucleotide binding"/>
    <property type="evidence" value="ECO:0007669"/>
    <property type="project" value="UniProtKB-KW"/>
</dbReference>
<dbReference type="InterPro" id="IPR011146">
    <property type="entry name" value="HIT-like"/>
</dbReference>
<dbReference type="InterPro" id="IPR036265">
    <property type="entry name" value="HIT-like_sf"/>
</dbReference>
<dbReference type="PANTHER" id="PTHR12486:SF5">
    <property type="entry name" value="ADENOSINE 5'-MONOPHOSPHORAMIDASE HINT3"/>
    <property type="match status" value="1"/>
</dbReference>
<evidence type="ECO:0000256" key="7">
    <source>
        <dbReference type="PROSITE-ProRule" id="PRU00464"/>
    </source>
</evidence>
<evidence type="ECO:0000313" key="9">
    <source>
        <dbReference type="EMBL" id="MAA22128.1"/>
    </source>
</evidence>
<evidence type="ECO:0000256" key="1">
    <source>
        <dbReference type="ARBA" id="ARBA00022741"/>
    </source>
</evidence>
<accession>A0A224YWX9</accession>
<feature type="short sequence motif" description="Histidine triad motif" evidence="7">
    <location>
        <begin position="108"/>
        <end position="112"/>
    </location>
</feature>
<dbReference type="GO" id="GO:0016787">
    <property type="term" value="F:hydrolase activity"/>
    <property type="evidence" value="ECO:0007669"/>
    <property type="project" value="UniProtKB-KW"/>
</dbReference>
<protein>
    <recommendedName>
        <fullName evidence="5">Adenosine 5'-monophosphoramidase HINT3</fullName>
    </recommendedName>
    <alternativeName>
        <fullName evidence="6">Histidine triad nucleotide-binding protein 3</fullName>
    </alternativeName>
</protein>
<proteinExistence type="inferred from homology"/>
<dbReference type="PANTHER" id="PTHR12486">
    <property type="entry name" value="APRATAXIN-RELATED"/>
    <property type="match status" value="1"/>
</dbReference>
<feature type="domain" description="HIT" evidence="8">
    <location>
        <begin position="16"/>
        <end position="123"/>
    </location>
</feature>
<evidence type="ECO:0000256" key="4">
    <source>
        <dbReference type="ARBA" id="ARBA00025764"/>
    </source>
</evidence>
<dbReference type="AlphaFoldDB" id="A0A224YWX9"/>
<keyword evidence="1" id="KW-0547">Nucleotide-binding</keyword>
<keyword evidence="2" id="KW-0378">Hydrolase</keyword>
<reference evidence="9" key="1">
    <citation type="journal article" date="2017" name="Parasit. Vectors">
        <title>Sialotranscriptomics of Rhipicephalus zambeziensis reveals intricate expression profiles of secretory proteins and suggests tight temporal transcriptional regulation during blood-feeding.</title>
        <authorList>
            <person name="de Castro M.H."/>
            <person name="de Klerk D."/>
            <person name="Pienaar R."/>
            <person name="Rees D.J.G."/>
            <person name="Mans B.J."/>
        </authorList>
    </citation>
    <scope>NUCLEOTIDE SEQUENCE</scope>
    <source>
        <tissue evidence="9">Salivary glands</tissue>
    </source>
</reference>
<evidence type="ECO:0000256" key="5">
    <source>
        <dbReference type="ARBA" id="ARBA00039802"/>
    </source>
</evidence>
<dbReference type="SUPFAM" id="SSF54197">
    <property type="entry name" value="HIT-like"/>
    <property type="match status" value="1"/>
</dbReference>
<dbReference type="Pfam" id="PF11969">
    <property type="entry name" value="DcpS_C"/>
    <property type="match status" value="1"/>
</dbReference>
<organism evidence="9">
    <name type="scientific">Rhipicephalus zambeziensis</name>
    <dbReference type="NCBI Taxonomy" id="60191"/>
    <lineage>
        <taxon>Eukaryota</taxon>
        <taxon>Metazoa</taxon>
        <taxon>Ecdysozoa</taxon>
        <taxon>Arthropoda</taxon>
        <taxon>Chelicerata</taxon>
        <taxon>Arachnida</taxon>
        <taxon>Acari</taxon>
        <taxon>Parasitiformes</taxon>
        <taxon>Ixodida</taxon>
        <taxon>Ixodoidea</taxon>
        <taxon>Ixodidae</taxon>
        <taxon>Rhipicephalinae</taxon>
        <taxon>Rhipicephalus</taxon>
        <taxon>Rhipicephalus</taxon>
    </lineage>
</organism>
<keyword evidence="9" id="KW-0418">Kinase</keyword>
<keyword evidence="9" id="KW-0808">Transferase</keyword>
<dbReference type="PROSITE" id="PS51084">
    <property type="entry name" value="HIT_2"/>
    <property type="match status" value="1"/>
</dbReference>
<evidence type="ECO:0000259" key="8">
    <source>
        <dbReference type="PROSITE" id="PS51084"/>
    </source>
</evidence>
<comment type="similarity">
    <text evidence="4">Belongs to the HINT family.</text>
</comment>
<sequence length="154" mass="17435">MGAFWGKTAEGEDTCIFCKIAAGKEPKTTLLYQDEDYVVFSDIHPASTHHYLIVPKKHVKDTKSLTRSDIPLVNRLVEIGKQVLAQHGGSMDSCRMGFHWPPFTSISHLHLHVIAPTDDMSMLARLIFRPRTPWFCLVEDTINYLEQLQPLASS</sequence>
<dbReference type="GO" id="GO:0016301">
    <property type="term" value="F:kinase activity"/>
    <property type="evidence" value="ECO:0007669"/>
    <property type="project" value="UniProtKB-KW"/>
</dbReference>
<dbReference type="EMBL" id="GFPF01010982">
    <property type="protein sequence ID" value="MAA22128.1"/>
    <property type="molecule type" value="Transcribed_RNA"/>
</dbReference>
<comment type="catalytic activity">
    <reaction evidence="3">
        <text>adenosine 5'-phosphoramidate + H2O = NH4(+) + AMP</text>
        <dbReference type="Rhea" id="RHEA:67916"/>
        <dbReference type="ChEBI" id="CHEBI:15377"/>
        <dbReference type="ChEBI" id="CHEBI:28938"/>
        <dbReference type="ChEBI" id="CHEBI:57890"/>
        <dbReference type="ChEBI" id="CHEBI:456215"/>
    </reaction>
</comment>
<name>A0A224YWX9_9ACAR</name>
<evidence type="ECO:0000256" key="2">
    <source>
        <dbReference type="ARBA" id="ARBA00022801"/>
    </source>
</evidence>
<evidence type="ECO:0000256" key="3">
    <source>
        <dbReference type="ARBA" id="ARBA00024472"/>
    </source>
</evidence>
<dbReference type="Gene3D" id="3.30.428.10">
    <property type="entry name" value="HIT-like"/>
    <property type="match status" value="1"/>
</dbReference>
<evidence type="ECO:0000256" key="6">
    <source>
        <dbReference type="ARBA" id="ARBA00042361"/>
    </source>
</evidence>